<keyword evidence="9 12" id="KW-0472">Membrane</keyword>
<dbReference type="OrthoDB" id="6500128at2759"/>
<dbReference type="Gene3D" id="3.40.50.300">
    <property type="entry name" value="P-loop containing nucleotide triphosphate hydrolases"/>
    <property type="match status" value="2"/>
</dbReference>
<evidence type="ECO:0000259" key="13">
    <source>
        <dbReference type="PROSITE" id="PS50893"/>
    </source>
</evidence>
<evidence type="ECO:0000256" key="5">
    <source>
        <dbReference type="ARBA" id="ARBA00022692"/>
    </source>
</evidence>
<comment type="subcellular location">
    <subcellularLocation>
        <location evidence="1">Cell membrane</location>
        <topology evidence="1">Multi-pass membrane protein</topology>
    </subcellularLocation>
</comment>
<dbReference type="PANTHER" id="PTHR24223:SF399">
    <property type="entry name" value="ABC TRANSPORTER ATNG"/>
    <property type="match status" value="1"/>
</dbReference>
<evidence type="ECO:0000256" key="6">
    <source>
        <dbReference type="ARBA" id="ARBA00022741"/>
    </source>
</evidence>
<reference evidence="15" key="2">
    <citation type="journal article" date="2022" name="Microb. Genom.">
        <title>A chromosome-scale genome assembly of the tomato pathogen Cladosporium fulvum reveals a compartmentalized genome architecture and the presence of a dispensable chromosome.</title>
        <authorList>
            <person name="Zaccaron A.Z."/>
            <person name="Chen L.H."/>
            <person name="Samaras A."/>
            <person name="Stergiopoulos I."/>
        </authorList>
    </citation>
    <scope>NUCLEOTIDE SEQUENCE</scope>
    <source>
        <strain evidence="15">Race5_Kim</strain>
    </source>
</reference>
<feature type="region of interest" description="Disordered" evidence="11">
    <location>
        <begin position="844"/>
        <end position="863"/>
    </location>
</feature>
<dbReference type="GO" id="GO:0005524">
    <property type="term" value="F:ATP binding"/>
    <property type="evidence" value="ECO:0007669"/>
    <property type="project" value="UniProtKB-KW"/>
</dbReference>
<reference evidence="15" key="1">
    <citation type="submission" date="2021-12" db="EMBL/GenBank/DDBJ databases">
        <authorList>
            <person name="Zaccaron A."/>
            <person name="Stergiopoulos I."/>
        </authorList>
    </citation>
    <scope>NUCLEOTIDE SEQUENCE</scope>
    <source>
        <strain evidence="15">Race5_Kim</strain>
    </source>
</reference>
<dbReference type="CDD" id="cd18580">
    <property type="entry name" value="ABC_6TM_ABCC_D2"/>
    <property type="match status" value="1"/>
</dbReference>
<dbReference type="FunFam" id="1.20.1560.10:FF:000066">
    <property type="entry name" value="ABC multidrug transporter (Eurofung)"/>
    <property type="match status" value="1"/>
</dbReference>
<organism evidence="15 16">
    <name type="scientific">Passalora fulva</name>
    <name type="common">Tomato leaf mold</name>
    <name type="synonym">Cladosporium fulvum</name>
    <dbReference type="NCBI Taxonomy" id="5499"/>
    <lineage>
        <taxon>Eukaryota</taxon>
        <taxon>Fungi</taxon>
        <taxon>Dikarya</taxon>
        <taxon>Ascomycota</taxon>
        <taxon>Pezizomycotina</taxon>
        <taxon>Dothideomycetes</taxon>
        <taxon>Dothideomycetidae</taxon>
        <taxon>Mycosphaerellales</taxon>
        <taxon>Mycosphaerellaceae</taxon>
        <taxon>Fulvia</taxon>
    </lineage>
</organism>
<evidence type="ECO:0000256" key="4">
    <source>
        <dbReference type="ARBA" id="ARBA00022475"/>
    </source>
</evidence>
<dbReference type="GeneID" id="71984685"/>
<evidence type="ECO:0000256" key="11">
    <source>
        <dbReference type="SAM" id="MobiDB-lite"/>
    </source>
</evidence>
<dbReference type="Pfam" id="PF00005">
    <property type="entry name" value="ABC_tran"/>
    <property type="match status" value="2"/>
</dbReference>
<evidence type="ECO:0000256" key="1">
    <source>
        <dbReference type="ARBA" id="ARBA00004651"/>
    </source>
</evidence>
<feature type="transmembrane region" description="Helical" evidence="12">
    <location>
        <begin position="931"/>
        <end position="954"/>
    </location>
</feature>
<dbReference type="Proteomes" id="UP000756132">
    <property type="component" value="Chromosome 4"/>
</dbReference>
<keyword evidence="6" id="KW-0547">Nucleotide-binding</keyword>
<evidence type="ECO:0000256" key="8">
    <source>
        <dbReference type="ARBA" id="ARBA00022989"/>
    </source>
</evidence>
<dbReference type="CDD" id="cd03244">
    <property type="entry name" value="ABCC_MRP_domain2"/>
    <property type="match status" value="1"/>
</dbReference>
<dbReference type="Pfam" id="PF24357">
    <property type="entry name" value="TMD0_ABC"/>
    <property type="match status" value="1"/>
</dbReference>
<keyword evidence="4" id="KW-1003">Cell membrane</keyword>
<feature type="transmembrane region" description="Helical" evidence="12">
    <location>
        <begin position="101"/>
        <end position="118"/>
    </location>
</feature>
<evidence type="ECO:0000256" key="9">
    <source>
        <dbReference type="ARBA" id="ARBA00023136"/>
    </source>
</evidence>
<protein>
    <submittedName>
        <fullName evidence="15">ABC multidrug transporter B</fullName>
    </submittedName>
</protein>
<evidence type="ECO:0000313" key="16">
    <source>
        <dbReference type="Proteomes" id="UP000756132"/>
    </source>
</evidence>
<keyword evidence="8 12" id="KW-1133">Transmembrane helix</keyword>
<dbReference type="KEGG" id="ffu:CLAFUR5_04807"/>
<evidence type="ECO:0000256" key="12">
    <source>
        <dbReference type="SAM" id="Phobius"/>
    </source>
</evidence>
<dbReference type="Pfam" id="PF00664">
    <property type="entry name" value="ABC_membrane"/>
    <property type="match status" value="1"/>
</dbReference>
<dbReference type="GO" id="GO:0016887">
    <property type="term" value="F:ATP hydrolysis activity"/>
    <property type="evidence" value="ECO:0007669"/>
    <property type="project" value="InterPro"/>
</dbReference>
<feature type="transmembrane region" description="Helical" evidence="12">
    <location>
        <begin position="1118"/>
        <end position="1141"/>
    </location>
</feature>
<dbReference type="InterPro" id="IPR003593">
    <property type="entry name" value="AAA+_ATPase"/>
</dbReference>
<feature type="transmembrane region" description="Helical" evidence="12">
    <location>
        <begin position="311"/>
        <end position="330"/>
    </location>
</feature>
<keyword evidence="5 12" id="KW-0812">Transmembrane</keyword>
<dbReference type="InterPro" id="IPR044726">
    <property type="entry name" value="ABCC_6TM_D2"/>
</dbReference>
<dbReference type="PROSITE" id="PS50929">
    <property type="entry name" value="ABC_TM1F"/>
    <property type="match status" value="2"/>
</dbReference>
<dbReference type="InterPro" id="IPR017871">
    <property type="entry name" value="ABC_transporter-like_CS"/>
</dbReference>
<evidence type="ECO:0000256" key="2">
    <source>
        <dbReference type="ARBA" id="ARBA00009726"/>
    </source>
</evidence>
<evidence type="ECO:0000256" key="3">
    <source>
        <dbReference type="ARBA" id="ARBA00022448"/>
    </source>
</evidence>
<evidence type="ECO:0000313" key="15">
    <source>
        <dbReference type="EMBL" id="UJO15680.1"/>
    </source>
</evidence>
<dbReference type="PROSITE" id="PS00211">
    <property type="entry name" value="ABC_TRANSPORTER_1"/>
    <property type="match status" value="2"/>
</dbReference>
<dbReference type="SUPFAM" id="SSF90123">
    <property type="entry name" value="ABC transporter transmembrane region"/>
    <property type="match status" value="2"/>
</dbReference>
<dbReference type="FunFam" id="1.20.1560.10:FF:000055">
    <property type="entry name" value="ABC multidrug transporter (Eurofung)"/>
    <property type="match status" value="1"/>
</dbReference>
<feature type="transmembrane region" description="Helical" evidence="12">
    <location>
        <begin position="1147"/>
        <end position="1168"/>
    </location>
</feature>
<keyword evidence="7" id="KW-0067">ATP-binding</keyword>
<feature type="transmembrane region" description="Helical" evidence="12">
    <location>
        <begin position="158"/>
        <end position="176"/>
    </location>
</feature>
<feature type="transmembrane region" description="Helical" evidence="12">
    <location>
        <begin position="130"/>
        <end position="146"/>
    </location>
</feature>
<dbReference type="SUPFAM" id="SSF52540">
    <property type="entry name" value="P-loop containing nucleoside triphosphate hydrolases"/>
    <property type="match status" value="2"/>
</dbReference>
<dbReference type="InterPro" id="IPR044746">
    <property type="entry name" value="ABCC_6TM_D1"/>
</dbReference>
<accession>A0A9Q8LDV2</accession>
<comment type="similarity">
    <text evidence="2">Belongs to the ABC transporter superfamily. ABCC family. Conjugate transporter (TC 3.A.1.208) subfamily.</text>
</comment>
<dbReference type="InterPro" id="IPR011527">
    <property type="entry name" value="ABC1_TM_dom"/>
</dbReference>
<keyword evidence="3" id="KW-0813">Transport</keyword>
<gene>
    <name evidence="15" type="ORF">CLAFUR5_04807</name>
</gene>
<feature type="transmembrane region" description="Helical" evidence="12">
    <location>
        <begin position="893"/>
        <end position="911"/>
    </location>
</feature>
<dbReference type="EMBL" id="CP090166">
    <property type="protein sequence ID" value="UJO15680.1"/>
    <property type="molecule type" value="Genomic_DNA"/>
</dbReference>
<dbReference type="SMART" id="SM00382">
    <property type="entry name" value="AAA"/>
    <property type="match status" value="2"/>
</dbReference>
<evidence type="ECO:0000256" key="7">
    <source>
        <dbReference type="ARBA" id="ARBA00022840"/>
    </source>
</evidence>
<dbReference type="PANTHER" id="PTHR24223">
    <property type="entry name" value="ATP-BINDING CASSETTE SUB-FAMILY C"/>
    <property type="match status" value="1"/>
</dbReference>
<feature type="transmembrane region" description="Helical" evidence="12">
    <location>
        <begin position="73"/>
        <end position="95"/>
    </location>
</feature>
<dbReference type="PROSITE" id="PS50893">
    <property type="entry name" value="ABC_TRANSPORTER_2"/>
    <property type="match status" value="2"/>
</dbReference>
<dbReference type="InterPro" id="IPR050173">
    <property type="entry name" value="ABC_transporter_C-like"/>
</dbReference>
<feature type="transmembrane region" description="Helical" evidence="12">
    <location>
        <begin position="1034"/>
        <end position="1054"/>
    </location>
</feature>
<feature type="domain" description="ABC transmembrane type-1" evidence="14">
    <location>
        <begin position="277"/>
        <end position="551"/>
    </location>
</feature>
<dbReference type="RefSeq" id="XP_047760046.1">
    <property type="nucleotide sequence ID" value="XM_047903955.1"/>
</dbReference>
<dbReference type="Gene3D" id="1.20.1560.10">
    <property type="entry name" value="ABC transporter type 1, transmembrane domain"/>
    <property type="match status" value="2"/>
</dbReference>
<dbReference type="InterPro" id="IPR027417">
    <property type="entry name" value="P-loop_NTPase"/>
</dbReference>
<feature type="transmembrane region" description="Helical" evidence="12">
    <location>
        <begin position="34"/>
        <end position="52"/>
    </location>
</feature>
<dbReference type="GO" id="GO:0005886">
    <property type="term" value="C:plasma membrane"/>
    <property type="evidence" value="ECO:0007669"/>
    <property type="project" value="UniProtKB-SubCell"/>
</dbReference>
<dbReference type="InterPro" id="IPR036640">
    <property type="entry name" value="ABC1_TM_sf"/>
</dbReference>
<evidence type="ECO:0000256" key="10">
    <source>
        <dbReference type="ARBA" id="ARBA00023180"/>
    </source>
</evidence>
<keyword evidence="10" id="KW-0325">Glycoprotein</keyword>
<feature type="domain" description="ABC transporter" evidence="13">
    <location>
        <begin position="610"/>
        <end position="839"/>
    </location>
</feature>
<feature type="domain" description="ABC transporter" evidence="13">
    <location>
        <begin position="1213"/>
        <end position="1444"/>
    </location>
</feature>
<sequence>MSLACTAKADDAFGPTITGACRQGFDFTLLFEQSILQIAPCAILLLLVPIRAAHLRKQNVKVLRNGAQTIKQVAIAVLAITQLLLLIMWSVTPMYRTRTSIPAATISFLASLSLLYLSSIEHAKSVRPSTLINIWVLFSLILDLPQTRTLWLRAGPRALPGTFTVGVAAKAIVLYLEARSKRRSLIPAYRLYAPESLVNLYDRTALWWLNPLFWTGYKGYLSTDKLFTVDADLGAESVQDAFEAAWAQHARRQRWRALLAVFNCFRGDFFAIAAPRLCLSALKLCQPLLIARITSLLSTGFTGRDDNYGRGLIGAAALIYTGIAITTALYQRQLHRLITKLRGSVIAAVYAKMLRLDSTKLNDNAALTLVTADIMRVCNSLKQIDDLFATPIEIGVAIYLLKRQIGVSCVAPVAISLVMTTISFFNSNTAVPMQKSWLQAVSDRVAMTSSVLGFAKAFKMMGLTEHFTDTIQHMRVLELEKYAEYRKYVTWRNVFAHVPEAVAPPLTLMMFVLLEGRRALDPSTAFTSLALVALLTSPIQELIHAVPQFQTAIASLDRVQDFLLLGEDTAIVSQATDEIDTTRNPDPVTSSEPTAIKARPKDDIGVSTVLSLANVSVLLGADQQRVLHNITIDLKRRRTHLLVGAVGSGKSVLLKAILGDLPFSHGERRLRSRDEGMAFCAQDAWLPNDTVRSLLIGQSDFDCIWYSTVVSACALTSDIGSLPQGDETLVGTKGVSLSGGQRQRLALARALYSRKEIIVADDVLSGLDANTAAQVFSRVFGPHGLCKANGMAAILATHSSHFLTQVDHIIAIGAGTIIEQGTFEELDTKKGYVHGISIGTKRLGGSEDHEITPAERPEPTAPDKIDIAGQDLSRRIGDPAVYAYYLRSIGWKLGIPLALTILGFGFGMKFPDLWVKWWSEAEASGHGQHSLAYWIGLLFFFASISVLSGGAHIWTMLVHAVPRSSAHLHKQLLQAVMRATYGFFVNTDAGVTLNRFSNDMSLIETELAGAFMQFTDGAVVCLFAGGLIVAGADYAAATIPFVLAALYCIQRLYLRTSRQLRFLELEAQAPLLTHCSETLAGVTTIRAFGWQHQSHRKLTELLDRSQRPYYLLLCVQRWLGLVLGLVTAALAVVVVSMAMLLPHTSSAGSIGVSLLGILGFTFYITYVVQAWTTLETSLGAIARCKNLEATTPSEDKPAEVQEPPADWPAAGKVVIKGLRAAYNADDRDVLRSFSLAAAAGEKIGICGRSGSGKSSLLLTIFRLLDYSSGSIEIDGIDISTIPRQTVRKSCTALPQEALTFPGSVLANLDPLGKSTSEDVNIVLRKVGLLDIITSRGGLHIDISTLSLSQGQLQLFAVARALLRKSKLVVLDEISSSVDAATEDLMIKLIKEEFADSTIIAVAHRLKTIIAFDKIVVMDGGRIVESGAPADLLSRTGGYFKDLWERSCQ</sequence>
<dbReference type="GO" id="GO:0140359">
    <property type="term" value="F:ABC-type transporter activity"/>
    <property type="evidence" value="ECO:0007669"/>
    <property type="project" value="InterPro"/>
</dbReference>
<dbReference type="FunFam" id="3.40.50.300:FF:002145">
    <property type="entry name" value="ABC transporter (MsbA subfamily)"/>
    <property type="match status" value="1"/>
</dbReference>
<proteinExistence type="inferred from homology"/>
<dbReference type="InterPro" id="IPR056227">
    <property type="entry name" value="TMD0_ABC"/>
</dbReference>
<name>A0A9Q8LDV2_PASFU</name>
<dbReference type="InterPro" id="IPR003439">
    <property type="entry name" value="ABC_transporter-like_ATP-bd"/>
</dbReference>
<dbReference type="CDD" id="cd18579">
    <property type="entry name" value="ABC_6TM_ABCC_D1"/>
    <property type="match status" value="1"/>
</dbReference>
<keyword evidence="16" id="KW-1185">Reference proteome</keyword>
<feature type="domain" description="ABC transmembrane type-1" evidence="14">
    <location>
        <begin position="897"/>
        <end position="1176"/>
    </location>
</feature>
<evidence type="ECO:0000259" key="14">
    <source>
        <dbReference type="PROSITE" id="PS50929"/>
    </source>
</evidence>